<feature type="transmembrane region" description="Helical" evidence="2">
    <location>
        <begin position="363"/>
        <end position="382"/>
    </location>
</feature>
<feature type="transmembrane region" description="Helical" evidence="2">
    <location>
        <begin position="389"/>
        <end position="407"/>
    </location>
</feature>
<dbReference type="RefSeq" id="WP_145282596.1">
    <property type="nucleotide sequence ID" value="NZ_CP036291.1"/>
</dbReference>
<dbReference type="OrthoDB" id="9789291at2"/>
<feature type="transmembrane region" description="Helical" evidence="2">
    <location>
        <begin position="13"/>
        <end position="35"/>
    </location>
</feature>
<dbReference type="GO" id="GO:0005886">
    <property type="term" value="C:plasma membrane"/>
    <property type="evidence" value="ECO:0007669"/>
    <property type="project" value="TreeGrafter"/>
</dbReference>
<comment type="similarity">
    <text evidence="1">Belongs to the peptidase A24 family.</text>
</comment>
<keyword evidence="5" id="KW-1185">Reference proteome</keyword>
<dbReference type="GO" id="GO:0004190">
    <property type="term" value="F:aspartic-type endopeptidase activity"/>
    <property type="evidence" value="ECO:0007669"/>
    <property type="project" value="InterPro"/>
</dbReference>
<feature type="transmembrane region" description="Helical" evidence="2">
    <location>
        <begin position="339"/>
        <end position="357"/>
    </location>
</feature>
<dbReference type="AlphaFoldDB" id="A0A518D9C9"/>
<dbReference type="Proteomes" id="UP000317429">
    <property type="component" value="Chromosome"/>
</dbReference>
<feature type="transmembrane region" description="Helical" evidence="2">
    <location>
        <begin position="239"/>
        <end position="259"/>
    </location>
</feature>
<feature type="transmembrane region" description="Helical" evidence="2">
    <location>
        <begin position="307"/>
        <end position="327"/>
    </location>
</feature>
<feature type="transmembrane region" description="Helical" evidence="2">
    <location>
        <begin position="419"/>
        <end position="442"/>
    </location>
</feature>
<evidence type="ECO:0000256" key="2">
    <source>
        <dbReference type="SAM" id="Phobius"/>
    </source>
</evidence>
<dbReference type="PANTHER" id="PTHR30487:SF0">
    <property type="entry name" value="PREPILIN LEADER PEPTIDASE_N-METHYLTRANSFERASE-RELATED"/>
    <property type="match status" value="1"/>
</dbReference>
<dbReference type="Gene3D" id="1.20.120.1220">
    <property type="match status" value="1"/>
</dbReference>
<organism evidence="4 5">
    <name type="scientific">Pirellulimonas nuda</name>
    <dbReference type="NCBI Taxonomy" id="2528009"/>
    <lineage>
        <taxon>Bacteria</taxon>
        <taxon>Pseudomonadati</taxon>
        <taxon>Planctomycetota</taxon>
        <taxon>Planctomycetia</taxon>
        <taxon>Pirellulales</taxon>
        <taxon>Lacipirellulaceae</taxon>
        <taxon>Pirellulimonas</taxon>
    </lineage>
</organism>
<feature type="transmembrane region" description="Helical" evidence="2">
    <location>
        <begin position="285"/>
        <end position="301"/>
    </location>
</feature>
<feature type="transmembrane region" description="Helical" evidence="2">
    <location>
        <begin position="166"/>
        <end position="186"/>
    </location>
</feature>
<accession>A0A518D9C9</accession>
<feature type="transmembrane region" description="Helical" evidence="2">
    <location>
        <begin position="79"/>
        <end position="100"/>
    </location>
</feature>
<dbReference type="PANTHER" id="PTHR30487">
    <property type="entry name" value="TYPE 4 PREPILIN-LIKE PROTEINS LEADER PEPTIDE-PROCESSING ENZYME"/>
    <property type="match status" value="1"/>
</dbReference>
<sequence>MQALLDIPLPLRLAALFVVGAAAASLGNAAIYAWAWNARRVSPWQPAPEGVAPRGWADRLPVFGWWRLRRDATQLGRLFWVRPLLIEVGFGLLVAALYWWEVDRLGLIGGQVDELLLRAGMQPPEIDPRPLAWPLHAVFALHAAAAWLMLVASFVDIDEKSIPSSLTDYGTLAFLLAALAFPAAGLPDVVESAAEPRFSVPLLEPQGTPILGPEGEPLYVQPMHTAAPNHAWPDHSHPALLAGLGCYWLWCFAVIPRVWRGRRGAPFALGLIAAHVWRGVRTTPLREAVIAGTLVIAMAWWTGGAHWSGLLTALVGMAASGGIVWGVRLIGAAALRREAMGFGDVMLMMMLGTVLGWQASLFVFFLAPFAAVVIAVANLLINRDDEIPYGPYLCLATLALFFLWAPLWNHTELVFSLGWLVPVATVVCLVLLGVLLGIWQVIKQLLFGRSQD</sequence>
<feature type="transmembrane region" description="Helical" evidence="2">
    <location>
        <begin position="131"/>
        <end position="154"/>
    </location>
</feature>
<dbReference type="InterPro" id="IPR000045">
    <property type="entry name" value="Prepilin_IV_endopep_pep"/>
</dbReference>
<feature type="domain" description="Prepilin type IV endopeptidase peptidase" evidence="3">
    <location>
        <begin position="291"/>
        <end position="376"/>
    </location>
</feature>
<name>A0A518D9C9_9BACT</name>
<keyword evidence="2" id="KW-1133">Transmembrane helix</keyword>
<dbReference type="KEGG" id="pnd:Pla175_14400"/>
<proteinExistence type="inferred from homology"/>
<dbReference type="EMBL" id="CP036291">
    <property type="protein sequence ID" value="QDU88070.1"/>
    <property type="molecule type" value="Genomic_DNA"/>
</dbReference>
<gene>
    <name evidence="4" type="ORF">Pla175_14400</name>
</gene>
<dbReference type="InterPro" id="IPR050882">
    <property type="entry name" value="Prepilin_peptidase/N-MTase"/>
</dbReference>
<evidence type="ECO:0000256" key="1">
    <source>
        <dbReference type="ARBA" id="ARBA00005801"/>
    </source>
</evidence>
<dbReference type="Pfam" id="PF01478">
    <property type="entry name" value="Peptidase_A24"/>
    <property type="match status" value="1"/>
</dbReference>
<reference evidence="4 5" key="1">
    <citation type="submission" date="2019-02" db="EMBL/GenBank/DDBJ databases">
        <title>Deep-cultivation of Planctomycetes and their phenomic and genomic characterization uncovers novel biology.</title>
        <authorList>
            <person name="Wiegand S."/>
            <person name="Jogler M."/>
            <person name="Boedeker C."/>
            <person name="Pinto D."/>
            <person name="Vollmers J."/>
            <person name="Rivas-Marin E."/>
            <person name="Kohn T."/>
            <person name="Peeters S.H."/>
            <person name="Heuer A."/>
            <person name="Rast P."/>
            <person name="Oberbeckmann S."/>
            <person name="Bunk B."/>
            <person name="Jeske O."/>
            <person name="Meyerdierks A."/>
            <person name="Storesund J.E."/>
            <person name="Kallscheuer N."/>
            <person name="Luecker S."/>
            <person name="Lage O.M."/>
            <person name="Pohl T."/>
            <person name="Merkel B.J."/>
            <person name="Hornburger P."/>
            <person name="Mueller R.-W."/>
            <person name="Bruemmer F."/>
            <person name="Labrenz M."/>
            <person name="Spormann A.M."/>
            <person name="Op den Camp H."/>
            <person name="Overmann J."/>
            <person name="Amann R."/>
            <person name="Jetten M.S.M."/>
            <person name="Mascher T."/>
            <person name="Medema M.H."/>
            <person name="Devos D.P."/>
            <person name="Kaster A.-K."/>
            <person name="Ovreas L."/>
            <person name="Rohde M."/>
            <person name="Galperin M.Y."/>
            <person name="Jogler C."/>
        </authorList>
    </citation>
    <scope>NUCLEOTIDE SEQUENCE [LARGE SCALE GENOMIC DNA]</scope>
    <source>
        <strain evidence="4 5">Pla175</strain>
    </source>
</reference>
<evidence type="ECO:0000313" key="4">
    <source>
        <dbReference type="EMBL" id="QDU88070.1"/>
    </source>
</evidence>
<dbReference type="GO" id="GO:0006465">
    <property type="term" value="P:signal peptide processing"/>
    <property type="evidence" value="ECO:0007669"/>
    <property type="project" value="TreeGrafter"/>
</dbReference>
<protein>
    <submittedName>
        <fullName evidence="4">Type IV leader peptidase family protein</fullName>
    </submittedName>
</protein>
<evidence type="ECO:0000313" key="5">
    <source>
        <dbReference type="Proteomes" id="UP000317429"/>
    </source>
</evidence>
<evidence type="ECO:0000259" key="3">
    <source>
        <dbReference type="Pfam" id="PF01478"/>
    </source>
</evidence>
<keyword evidence="2" id="KW-0812">Transmembrane</keyword>
<keyword evidence="2" id="KW-0472">Membrane</keyword>